<dbReference type="STRING" id="471854.Dfer_0050"/>
<evidence type="ECO:0000313" key="3">
    <source>
        <dbReference type="Proteomes" id="UP000002011"/>
    </source>
</evidence>
<dbReference type="EMBL" id="CP001619">
    <property type="protein sequence ID" value="ACT91322.1"/>
    <property type="molecule type" value="Genomic_DNA"/>
</dbReference>
<reference evidence="2 3" key="1">
    <citation type="journal article" date="2009" name="Stand. Genomic Sci.">
        <title>Complete genome sequence of Dyadobacter fermentans type strain (NS114).</title>
        <authorList>
            <person name="Lang E."/>
            <person name="Lapidus A."/>
            <person name="Chertkov O."/>
            <person name="Brettin T."/>
            <person name="Detter J.C."/>
            <person name="Han C."/>
            <person name="Copeland A."/>
            <person name="Glavina Del Rio T."/>
            <person name="Nolan M."/>
            <person name="Chen F."/>
            <person name="Lucas S."/>
            <person name="Tice H."/>
            <person name="Cheng J.F."/>
            <person name="Land M."/>
            <person name="Hauser L."/>
            <person name="Chang Y.J."/>
            <person name="Jeffries C.D."/>
            <person name="Kopitz M."/>
            <person name="Bruce D."/>
            <person name="Goodwin L."/>
            <person name="Pitluck S."/>
            <person name="Ovchinnikova G."/>
            <person name="Pati A."/>
            <person name="Ivanova N."/>
            <person name="Mavrommatis K."/>
            <person name="Chen A."/>
            <person name="Palaniappan K."/>
            <person name="Chain P."/>
            <person name="Bristow J."/>
            <person name="Eisen J.A."/>
            <person name="Markowitz V."/>
            <person name="Hugenholtz P."/>
            <person name="Goker M."/>
            <person name="Rohde M."/>
            <person name="Kyrpides N.C."/>
            <person name="Klenk H.P."/>
        </authorList>
    </citation>
    <scope>NUCLEOTIDE SEQUENCE [LARGE SCALE GENOMIC DNA]</scope>
    <source>
        <strain evidence="3">ATCC 700827 / DSM 18053 / CIP 107007 / KCTC 52180 / NS114</strain>
    </source>
</reference>
<sequence length="412" mass="45605">MLGVFNKESRWNVNVFSLDYNLSSNTADIQLKSIFKLSADLLRSDVLGTSKISTGAGALDLRGPSFSYRISNRLVVGLTTRARLHANYWEVDGRLVSEIGELTKVIHEYPYVLPRAENSKANITMFSELGAVAAYEFKSNEFHSWTIGGTLKYVNGIANTTLETAQLEGIIKSTPTQTSYLTDATGSVTARTSGNFFGDATFGNLVGFQRASIAADLGLTYAFRKSRNLPINFVLGISVTDIGKASYRADSSFSKSYDVHISPSQQLYFNNNFANSSFSQTTRVFDKYPRFFSRKAVDTGKYDISLPTMLRLQASYFGLRRLSLTSELAVSLNSGKNLNKLYPVNLISVTPTFHRDREISISLPISYQQYGGGNVGLMFRYRGFFIGSNSLVSAIVKSRQVNAYTGFCLDLN</sequence>
<dbReference type="HOGENOM" id="CLU_666884_0_0_10"/>
<gene>
    <name evidence="2" type="ordered locus">Dfer_0050</name>
</gene>
<protein>
    <recommendedName>
        <fullName evidence="1">DUF5723 domain-containing protein</fullName>
    </recommendedName>
</protein>
<evidence type="ECO:0000313" key="2">
    <source>
        <dbReference type="EMBL" id="ACT91322.1"/>
    </source>
</evidence>
<dbReference type="Proteomes" id="UP000002011">
    <property type="component" value="Chromosome"/>
</dbReference>
<keyword evidence="3" id="KW-1185">Reference proteome</keyword>
<dbReference type="AlphaFoldDB" id="C6VUL3"/>
<accession>C6VUL3</accession>
<evidence type="ECO:0000259" key="1">
    <source>
        <dbReference type="Pfam" id="PF18990"/>
    </source>
</evidence>
<dbReference type="KEGG" id="dfe:Dfer_0050"/>
<proteinExistence type="predicted"/>
<dbReference type="eggNOG" id="COG2885">
    <property type="taxonomic scope" value="Bacteria"/>
</dbReference>
<organism evidence="2 3">
    <name type="scientific">Dyadobacter fermentans (strain ATCC 700827 / DSM 18053 / CIP 107007 / KCTC 52180 / NS114)</name>
    <dbReference type="NCBI Taxonomy" id="471854"/>
    <lineage>
        <taxon>Bacteria</taxon>
        <taxon>Pseudomonadati</taxon>
        <taxon>Bacteroidota</taxon>
        <taxon>Cytophagia</taxon>
        <taxon>Cytophagales</taxon>
        <taxon>Spirosomataceae</taxon>
        <taxon>Dyadobacter</taxon>
    </lineage>
</organism>
<dbReference type="InterPro" id="IPR043781">
    <property type="entry name" value="DUF5723"/>
</dbReference>
<dbReference type="Pfam" id="PF18990">
    <property type="entry name" value="DUF5723"/>
    <property type="match status" value="1"/>
</dbReference>
<name>C6VUL3_DYAFD</name>
<feature type="domain" description="DUF5723" evidence="1">
    <location>
        <begin position="7"/>
        <end position="388"/>
    </location>
</feature>